<dbReference type="NCBIfam" id="NF011291">
    <property type="entry name" value="PRK14703.1"/>
    <property type="match status" value="1"/>
</dbReference>
<sequence length="560" mass="64270">MDKAAETKTSSSNFIKNIVIDDLAAGRVKEIVTRFPPEPNGYLHIGHAKSICLNFELADEFKGRTNLRFDDTNPVKEDVEYVESIKQDVKWLGFDWDGLFFASDYFGEMYERALLLIRKGLAYVDDQSADEIRESRGTLTEPGKPSPYRDRSPEDNLALFERMKRGEFANGEKVLRAKIDMASPNVNMRDPVIYRIVHAHHHNTGDAWCIYPMYAFAHPLEDAIEGVTHSICTLEFEDQRPFYDWVVAECEMPSVPRQYEFNRLNLTNTVMSKRKLKQLVDEKVVDGWDDPRMPTISGLRRKGYTPEAIRAFCREIGVAKSYGVVDERMLEHFIREDLKLKALRTMAVLRPLKVVITNYPEGQTEWLEAENNSENEEMGSRSIPFSREIYIEQDDFMEVPPAKYFRLFPGNEVRLKHAYFIKCEEVVKNEAGEVVELRCTYDPETKSGTGFTGRKVKGTIHWIEASHAVPADFRLFEPLILDETDEDAAEDKTFLERINPQSLETLSGFVEPGMKEAAAQEKFQFFRHGYFNVDPKDSAPGRPAFNRIVSLKSSFDAAKA</sequence>
<dbReference type="InterPro" id="IPR004514">
    <property type="entry name" value="Gln-tRNA-synth"/>
</dbReference>
<evidence type="ECO:0000256" key="6">
    <source>
        <dbReference type="ARBA" id="ARBA00023146"/>
    </source>
</evidence>
<dbReference type="InterPro" id="IPR049437">
    <property type="entry name" value="tRNA-synt_1c_C2"/>
</dbReference>
<comment type="caution">
    <text evidence="8">Lacks conserved residue(s) required for the propagation of feature annotation.</text>
</comment>
<feature type="binding site" evidence="8">
    <location>
        <position position="233"/>
    </location>
    <ligand>
        <name>ATP</name>
        <dbReference type="ChEBI" id="CHEBI:30616"/>
    </ligand>
</feature>
<evidence type="ECO:0000256" key="8">
    <source>
        <dbReference type="HAMAP-Rule" id="MF_00126"/>
    </source>
</evidence>
<comment type="catalytic activity">
    <reaction evidence="7 8">
        <text>tRNA(Gln) + L-glutamine + ATP = L-glutaminyl-tRNA(Gln) + AMP + diphosphate</text>
        <dbReference type="Rhea" id="RHEA:20121"/>
        <dbReference type="Rhea" id="RHEA-COMP:9662"/>
        <dbReference type="Rhea" id="RHEA-COMP:9681"/>
        <dbReference type="ChEBI" id="CHEBI:30616"/>
        <dbReference type="ChEBI" id="CHEBI:33019"/>
        <dbReference type="ChEBI" id="CHEBI:58359"/>
        <dbReference type="ChEBI" id="CHEBI:78442"/>
        <dbReference type="ChEBI" id="CHEBI:78521"/>
        <dbReference type="ChEBI" id="CHEBI:456215"/>
        <dbReference type="EC" id="6.1.1.18"/>
    </reaction>
</comment>
<comment type="caution">
    <text evidence="14">The sequence shown here is derived from an EMBL/GenBank/DDBJ whole genome shotgun (WGS) entry which is preliminary data.</text>
</comment>
<dbReference type="InterPro" id="IPR001412">
    <property type="entry name" value="aa-tRNA-synth_I_CS"/>
</dbReference>
<dbReference type="GO" id="GO:0005829">
    <property type="term" value="C:cytosol"/>
    <property type="evidence" value="ECO:0007669"/>
    <property type="project" value="TreeGrafter"/>
</dbReference>
<dbReference type="EC" id="6.1.1.18" evidence="8"/>
<dbReference type="RefSeq" id="WP_277567116.1">
    <property type="nucleotide sequence ID" value="NZ_JAPDHZ010000004.1"/>
</dbReference>
<dbReference type="Gene3D" id="3.40.50.620">
    <property type="entry name" value="HUPs"/>
    <property type="match status" value="1"/>
</dbReference>
<feature type="binding site" evidence="8">
    <location>
        <begin position="271"/>
        <end position="273"/>
    </location>
    <ligand>
        <name>ATP</name>
        <dbReference type="ChEBI" id="CHEBI:30616"/>
    </ligand>
</feature>
<dbReference type="SUPFAM" id="SSF52374">
    <property type="entry name" value="Nucleotidylyl transferase"/>
    <property type="match status" value="1"/>
</dbReference>
<keyword evidence="2 8" id="KW-0436">Ligase</keyword>
<dbReference type="InterPro" id="IPR020058">
    <property type="entry name" value="Glu/Gln-tRNA-synth_Ib_cat-dom"/>
</dbReference>
<dbReference type="GO" id="GO:0006425">
    <property type="term" value="P:glutaminyl-tRNA aminoacylation"/>
    <property type="evidence" value="ECO:0007669"/>
    <property type="project" value="UniProtKB-UniRule"/>
</dbReference>
<evidence type="ECO:0000259" key="11">
    <source>
        <dbReference type="Pfam" id="PF00749"/>
    </source>
</evidence>
<evidence type="ECO:0000256" key="2">
    <source>
        <dbReference type="ARBA" id="ARBA00022598"/>
    </source>
</evidence>
<keyword evidence="4 8" id="KW-0067">ATP-binding</keyword>
<dbReference type="InterPro" id="IPR022861">
    <property type="entry name" value="Gln_tRNA_ligase_bac"/>
</dbReference>
<feature type="short sequence motif" description="'HIGH' region" evidence="8">
    <location>
        <begin position="37"/>
        <end position="47"/>
    </location>
</feature>
<gene>
    <name evidence="8" type="primary">glnS</name>
    <name evidence="14" type="ORF">OMP38_22535</name>
</gene>
<feature type="domain" description="Glutamyl/glutaminyl-tRNA synthetase class Ib anti-codon binding" evidence="12">
    <location>
        <begin position="342"/>
        <end position="442"/>
    </location>
</feature>
<dbReference type="Pfam" id="PF03950">
    <property type="entry name" value="tRNA-synt_1c_C"/>
    <property type="match status" value="1"/>
</dbReference>
<comment type="subunit">
    <text evidence="8">Monomer.</text>
</comment>
<evidence type="ECO:0000256" key="5">
    <source>
        <dbReference type="ARBA" id="ARBA00022917"/>
    </source>
</evidence>
<dbReference type="EMBL" id="JAPDHZ010000004">
    <property type="protein sequence ID" value="MDG0793315.1"/>
    <property type="molecule type" value="Genomic_DNA"/>
</dbReference>
<keyword evidence="5 8" id="KW-0648">Protein biosynthesis</keyword>
<dbReference type="InterPro" id="IPR000924">
    <property type="entry name" value="Glu/Gln-tRNA-synth"/>
</dbReference>
<keyword evidence="1 8" id="KW-0963">Cytoplasm</keyword>
<dbReference type="CDD" id="cd00807">
    <property type="entry name" value="GlnRS_core"/>
    <property type="match status" value="1"/>
</dbReference>
<feature type="short sequence motif" description="'KMSKS' region" evidence="8">
    <location>
        <begin position="270"/>
        <end position="274"/>
    </location>
</feature>
<dbReference type="InterPro" id="IPR020059">
    <property type="entry name" value="Glu/Gln-tRNA-synth_Ib_codon-bd"/>
</dbReference>
<evidence type="ECO:0000256" key="10">
    <source>
        <dbReference type="SAM" id="MobiDB-lite"/>
    </source>
</evidence>
<keyword evidence="6 8" id="KW-0030">Aminoacyl-tRNA synthetase</keyword>
<keyword evidence="3 8" id="KW-0547">Nucleotide-binding</keyword>
<dbReference type="Gene3D" id="1.10.1160.10">
    <property type="entry name" value="Glutamyl-trna Synthetase, Domain 2"/>
    <property type="match status" value="1"/>
</dbReference>
<dbReference type="Gene3D" id="2.40.240.10">
    <property type="entry name" value="Ribosomal Protein L25, Chain P"/>
    <property type="match status" value="2"/>
</dbReference>
<organism evidence="14 15">
    <name type="scientific">Cohnella ginsengisoli</name>
    <dbReference type="NCBI Taxonomy" id="425004"/>
    <lineage>
        <taxon>Bacteria</taxon>
        <taxon>Bacillati</taxon>
        <taxon>Bacillota</taxon>
        <taxon>Bacilli</taxon>
        <taxon>Bacillales</taxon>
        <taxon>Paenibacillaceae</taxon>
        <taxon>Cohnella</taxon>
    </lineage>
</organism>
<feature type="binding site" evidence="8">
    <location>
        <position position="70"/>
    </location>
    <ligand>
        <name>L-glutamine</name>
        <dbReference type="ChEBI" id="CHEBI:58359"/>
    </ligand>
</feature>
<dbReference type="InterPro" id="IPR020061">
    <property type="entry name" value="Glu_tRNA_lig_a-bdl"/>
</dbReference>
<comment type="similarity">
    <text evidence="8 9">Belongs to the class-I aminoacyl-tRNA synthetase family.</text>
</comment>
<protein>
    <recommendedName>
        <fullName evidence="8">Glutamine--tRNA ligase</fullName>
        <ecNumber evidence="8">6.1.1.18</ecNumber>
    </recommendedName>
    <alternativeName>
        <fullName evidence="8">Glutaminyl-tRNA synthetase</fullName>
        <shortName evidence="8">GlnRS</shortName>
    </alternativeName>
</protein>
<reference evidence="14 15" key="1">
    <citation type="submission" date="2022-10" db="EMBL/GenBank/DDBJ databases">
        <title>Comparative genomic analysis of Cohnella hashimotonis sp. nov., isolated from the International Space Station.</title>
        <authorList>
            <person name="Simpson A."/>
            <person name="Venkateswaran K."/>
        </authorList>
    </citation>
    <scope>NUCLEOTIDE SEQUENCE [LARGE SCALE GENOMIC DNA]</scope>
    <source>
        <strain evidence="14 15">DSM 18997</strain>
    </source>
</reference>
<feature type="binding site" evidence="8">
    <location>
        <begin position="44"/>
        <end position="50"/>
    </location>
    <ligand>
        <name>ATP</name>
        <dbReference type="ChEBI" id="CHEBI:30616"/>
    </ligand>
</feature>
<dbReference type="GO" id="GO:0006424">
    <property type="term" value="P:glutamyl-tRNA aminoacylation"/>
    <property type="evidence" value="ECO:0007669"/>
    <property type="project" value="UniProtKB-UniRule"/>
</dbReference>
<dbReference type="GO" id="GO:0004819">
    <property type="term" value="F:glutamine-tRNA ligase activity"/>
    <property type="evidence" value="ECO:0007669"/>
    <property type="project" value="UniProtKB-UniRule"/>
</dbReference>
<evidence type="ECO:0000313" key="14">
    <source>
        <dbReference type="EMBL" id="MDG0793315.1"/>
    </source>
</evidence>
<proteinExistence type="inferred from homology"/>
<dbReference type="PANTHER" id="PTHR43097">
    <property type="entry name" value="GLUTAMINE-TRNA LIGASE"/>
    <property type="match status" value="1"/>
</dbReference>
<feature type="region of interest" description="Disordered" evidence="10">
    <location>
        <begin position="133"/>
        <end position="153"/>
    </location>
</feature>
<dbReference type="InterPro" id="IPR014729">
    <property type="entry name" value="Rossmann-like_a/b/a_fold"/>
</dbReference>
<dbReference type="AlphaFoldDB" id="A0A9X4KK08"/>
<accession>A0A9X4KK08</accession>
<keyword evidence="15" id="KW-1185">Reference proteome</keyword>
<dbReference type="FunFam" id="1.10.1160.10:FF:000001">
    <property type="entry name" value="Glutamine--tRNA ligase"/>
    <property type="match status" value="1"/>
</dbReference>
<evidence type="ECO:0000256" key="7">
    <source>
        <dbReference type="ARBA" id="ARBA00048270"/>
    </source>
</evidence>
<name>A0A9X4KK08_9BACL</name>
<evidence type="ECO:0000256" key="4">
    <source>
        <dbReference type="ARBA" id="ARBA00022840"/>
    </source>
</evidence>
<evidence type="ECO:0000256" key="9">
    <source>
        <dbReference type="RuleBase" id="RU363037"/>
    </source>
</evidence>
<dbReference type="FunFam" id="2.40.240.10:FF:000001">
    <property type="entry name" value="Glutamine--tRNA ligase"/>
    <property type="match status" value="1"/>
</dbReference>
<dbReference type="SUPFAM" id="SSF50715">
    <property type="entry name" value="Ribosomal protein L25-like"/>
    <property type="match status" value="1"/>
</dbReference>
<feature type="binding site" evidence="8">
    <location>
        <begin position="263"/>
        <end position="264"/>
    </location>
    <ligand>
        <name>ATP</name>
        <dbReference type="ChEBI" id="CHEBI:30616"/>
    </ligand>
</feature>
<dbReference type="FunFam" id="3.90.800.10:FF:000001">
    <property type="entry name" value="Glutamine--tRNA ligase"/>
    <property type="match status" value="1"/>
</dbReference>
<feature type="domain" description="Glutamyl/glutaminyl-tRNA synthetase class Ib catalytic" evidence="11">
    <location>
        <begin position="30"/>
        <end position="339"/>
    </location>
</feature>
<evidence type="ECO:0000256" key="1">
    <source>
        <dbReference type="ARBA" id="ARBA00022490"/>
    </source>
</evidence>
<dbReference type="PRINTS" id="PR00987">
    <property type="entry name" value="TRNASYNTHGLU"/>
</dbReference>
<feature type="binding site" evidence="8">
    <location>
        <position position="214"/>
    </location>
    <ligand>
        <name>L-glutamine</name>
        <dbReference type="ChEBI" id="CHEBI:58359"/>
    </ligand>
</feature>
<dbReference type="GO" id="GO:0005524">
    <property type="term" value="F:ATP binding"/>
    <property type="evidence" value="ECO:0007669"/>
    <property type="project" value="UniProtKB-UniRule"/>
</dbReference>
<dbReference type="InterPro" id="IPR050132">
    <property type="entry name" value="Gln/Glu-tRNA_Ligase"/>
</dbReference>
<evidence type="ECO:0000313" key="15">
    <source>
        <dbReference type="Proteomes" id="UP001153387"/>
    </source>
</evidence>
<dbReference type="Pfam" id="PF00749">
    <property type="entry name" value="tRNA-synt_1c"/>
    <property type="match status" value="1"/>
</dbReference>
<evidence type="ECO:0000259" key="13">
    <source>
        <dbReference type="Pfam" id="PF20974"/>
    </source>
</evidence>
<dbReference type="Pfam" id="PF20974">
    <property type="entry name" value="tRNA-synt_1c_C2"/>
    <property type="match status" value="1"/>
</dbReference>
<feature type="domain" description="tRNA synthetases class I (E and Q) anti-codon binding" evidence="13">
    <location>
        <begin position="459"/>
        <end position="534"/>
    </location>
</feature>
<evidence type="ECO:0000256" key="3">
    <source>
        <dbReference type="ARBA" id="ARBA00022741"/>
    </source>
</evidence>
<dbReference type="Proteomes" id="UP001153387">
    <property type="component" value="Unassembled WGS sequence"/>
</dbReference>
<dbReference type="HAMAP" id="MF_00126">
    <property type="entry name" value="Gln_tRNA_synth"/>
    <property type="match status" value="1"/>
</dbReference>
<comment type="subcellular location">
    <subcellularLocation>
        <location evidence="8">Cytoplasm</location>
    </subcellularLocation>
</comment>
<dbReference type="InterPro" id="IPR011035">
    <property type="entry name" value="Ribosomal_bL25/Gln-tRNA_synth"/>
</dbReference>
<dbReference type="InterPro" id="IPR020056">
    <property type="entry name" value="Rbsml_bL25/Gln-tRNA_synth_N"/>
</dbReference>
<dbReference type="NCBIfam" id="TIGR00440">
    <property type="entry name" value="glnS"/>
    <property type="match status" value="1"/>
</dbReference>
<feature type="binding site" evidence="8">
    <location>
        <begin position="38"/>
        <end position="40"/>
    </location>
    <ligand>
        <name>ATP</name>
        <dbReference type="ChEBI" id="CHEBI:30616"/>
    </ligand>
</feature>
<dbReference type="Gene3D" id="3.90.800.10">
    <property type="entry name" value="Glutamyl-tRNA Synthetase, Domain 3"/>
    <property type="match status" value="1"/>
</dbReference>
<dbReference type="PANTHER" id="PTHR43097:SF5">
    <property type="entry name" value="GLUTAMATE--TRNA LIGASE"/>
    <property type="match status" value="1"/>
</dbReference>
<evidence type="ECO:0000259" key="12">
    <source>
        <dbReference type="Pfam" id="PF03950"/>
    </source>
</evidence>
<dbReference type="FunFam" id="3.40.50.620:FF:000037">
    <property type="entry name" value="Glutamine--tRNA ligase cytoplasmic"/>
    <property type="match status" value="1"/>
</dbReference>
<dbReference type="PROSITE" id="PS00178">
    <property type="entry name" value="AA_TRNA_LIGASE_I"/>
    <property type="match status" value="1"/>
</dbReference>